<proteinExistence type="predicted"/>
<evidence type="ECO:0000313" key="1">
    <source>
        <dbReference type="EMBL" id="MBW71752.1"/>
    </source>
</evidence>
<name>A0A2M4D2F4_ANODA</name>
<sequence length="70" mass="8009">MKTLFVRWFLILRHLISAYSAATALSLVLHFVRCAIAMLLFHGLSLLTFESFPIPLPSCFVSFVEIITFF</sequence>
<reference evidence="1" key="1">
    <citation type="submission" date="2018-01" db="EMBL/GenBank/DDBJ databases">
        <title>An insight into the sialome of Amazonian anophelines.</title>
        <authorList>
            <person name="Ribeiro J.M."/>
            <person name="Scarpassa V."/>
            <person name="Calvo E."/>
        </authorList>
    </citation>
    <scope>NUCLEOTIDE SEQUENCE</scope>
</reference>
<organism evidence="1">
    <name type="scientific">Anopheles darlingi</name>
    <name type="common">Mosquito</name>
    <dbReference type="NCBI Taxonomy" id="43151"/>
    <lineage>
        <taxon>Eukaryota</taxon>
        <taxon>Metazoa</taxon>
        <taxon>Ecdysozoa</taxon>
        <taxon>Arthropoda</taxon>
        <taxon>Hexapoda</taxon>
        <taxon>Insecta</taxon>
        <taxon>Pterygota</taxon>
        <taxon>Neoptera</taxon>
        <taxon>Endopterygota</taxon>
        <taxon>Diptera</taxon>
        <taxon>Nematocera</taxon>
        <taxon>Culicoidea</taxon>
        <taxon>Culicidae</taxon>
        <taxon>Anophelinae</taxon>
        <taxon>Anopheles</taxon>
    </lineage>
</organism>
<dbReference type="EMBL" id="GGFL01007574">
    <property type="protein sequence ID" value="MBW71752.1"/>
    <property type="molecule type" value="Transcribed_RNA"/>
</dbReference>
<dbReference type="AlphaFoldDB" id="A0A2M4D2F4"/>
<protein>
    <submittedName>
        <fullName evidence="1">Uncharacterized protein</fullName>
    </submittedName>
</protein>
<accession>A0A2M4D2F4</accession>